<evidence type="ECO:0000313" key="2">
    <source>
        <dbReference type="Proteomes" id="UP000054018"/>
    </source>
</evidence>
<dbReference type="AlphaFoldDB" id="A0A0C9XYP1"/>
<gene>
    <name evidence="1" type="ORF">PISMIDRAFT_214619</name>
</gene>
<evidence type="ECO:0000313" key="1">
    <source>
        <dbReference type="EMBL" id="KIK17610.1"/>
    </source>
</evidence>
<protein>
    <submittedName>
        <fullName evidence="1">Unplaced genomic scaffold scaffold_139, whole genome shotgun sequence</fullName>
    </submittedName>
</protein>
<organism evidence="1 2">
    <name type="scientific">Pisolithus microcarpus 441</name>
    <dbReference type="NCBI Taxonomy" id="765257"/>
    <lineage>
        <taxon>Eukaryota</taxon>
        <taxon>Fungi</taxon>
        <taxon>Dikarya</taxon>
        <taxon>Basidiomycota</taxon>
        <taxon>Agaricomycotina</taxon>
        <taxon>Agaricomycetes</taxon>
        <taxon>Agaricomycetidae</taxon>
        <taxon>Boletales</taxon>
        <taxon>Sclerodermatineae</taxon>
        <taxon>Pisolithaceae</taxon>
        <taxon>Pisolithus</taxon>
    </lineage>
</organism>
<keyword evidence="2" id="KW-1185">Reference proteome</keyword>
<dbReference type="OrthoDB" id="3192267at2759"/>
<accession>A0A0C9XYP1</accession>
<reference evidence="1 2" key="1">
    <citation type="submission" date="2014-04" db="EMBL/GenBank/DDBJ databases">
        <authorList>
            <consortium name="DOE Joint Genome Institute"/>
            <person name="Kuo A."/>
            <person name="Kohler A."/>
            <person name="Costa M.D."/>
            <person name="Nagy L.G."/>
            <person name="Floudas D."/>
            <person name="Copeland A."/>
            <person name="Barry K.W."/>
            <person name="Cichocki N."/>
            <person name="Veneault-Fourrey C."/>
            <person name="LaButti K."/>
            <person name="Lindquist E.A."/>
            <person name="Lipzen A."/>
            <person name="Lundell T."/>
            <person name="Morin E."/>
            <person name="Murat C."/>
            <person name="Sun H."/>
            <person name="Tunlid A."/>
            <person name="Henrissat B."/>
            <person name="Grigoriev I.V."/>
            <person name="Hibbett D.S."/>
            <person name="Martin F."/>
            <person name="Nordberg H.P."/>
            <person name="Cantor M.N."/>
            <person name="Hua S.X."/>
        </authorList>
    </citation>
    <scope>NUCLEOTIDE SEQUENCE [LARGE SCALE GENOMIC DNA]</scope>
    <source>
        <strain evidence="1 2">441</strain>
    </source>
</reference>
<dbReference type="EMBL" id="KN833823">
    <property type="protein sequence ID" value="KIK17610.1"/>
    <property type="molecule type" value="Genomic_DNA"/>
</dbReference>
<reference evidence="2" key="2">
    <citation type="submission" date="2015-01" db="EMBL/GenBank/DDBJ databases">
        <title>Evolutionary Origins and Diversification of the Mycorrhizal Mutualists.</title>
        <authorList>
            <consortium name="DOE Joint Genome Institute"/>
            <consortium name="Mycorrhizal Genomics Consortium"/>
            <person name="Kohler A."/>
            <person name="Kuo A."/>
            <person name="Nagy L.G."/>
            <person name="Floudas D."/>
            <person name="Copeland A."/>
            <person name="Barry K.W."/>
            <person name="Cichocki N."/>
            <person name="Veneault-Fourrey C."/>
            <person name="LaButti K."/>
            <person name="Lindquist E.A."/>
            <person name="Lipzen A."/>
            <person name="Lundell T."/>
            <person name="Morin E."/>
            <person name="Murat C."/>
            <person name="Riley R."/>
            <person name="Ohm R."/>
            <person name="Sun H."/>
            <person name="Tunlid A."/>
            <person name="Henrissat B."/>
            <person name="Grigoriev I.V."/>
            <person name="Hibbett D.S."/>
            <person name="Martin F."/>
        </authorList>
    </citation>
    <scope>NUCLEOTIDE SEQUENCE [LARGE SCALE GENOMIC DNA]</scope>
    <source>
        <strain evidence="2">441</strain>
    </source>
</reference>
<name>A0A0C9XYP1_9AGAM</name>
<proteinExistence type="predicted"/>
<sequence length="152" mass="16598">MTSSSRTPPYYVLASHNTLQPSTSTQTSSILAHVDIQYRHADDSPLSLLPSHPDEHVFVLYHDPDSPTAPTIKSTSSQFALSGVKVSQAPGAGMDDDKNPNMYVLQVTSSVGADPSHVDLESSQACLRDPQALVTRFKQRNHAIRRILEYPG</sequence>
<dbReference type="Proteomes" id="UP000054018">
    <property type="component" value="Unassembled WGS sequence"/>
</dbReference>
<dbReference type="HOGENOM" id="CLU_126156_0_0_1"/>